<dbReference type="PROSITE" id="PS50011">
    <property type="entry name" value="PROTEIN_KINASE_DOM"/>
    <property type="match status" value="1"/>
</dbReference>
<protein>
    <recommendedName>
        <fullName evidence="8">Protein kinase domain-containing protein</fullName>
    </recommendedName>
</protein>
<gene>
    <name evidence="9" type="ORF">HYH03_009108</name>
</gene>
<dbReference type="InterPro" id="IPR008271">
    <property type="entry name" value="Ser/Thr_kinase_AS"/>
</dbReference>
<feature type="region of interest" description="Disordered" evidence="7">
    <location>
        <begin position="27"/>
        <end position="121"/>
    </location>
</feature>
<organism evidence="9 10">
    <name type="scientific">Edaphochlamys debaryana</name>
    <dbReference type="NCBI Taxonomy" id="47281"/>
    <lineage>
        <taxon>Eukaryota</taxon>
        <taxon>Viridiplantae</taxon>
        <taxon>Chlorophyta</taxon>
        <taxon>core chlorophytes</taxon>
        <taxon>Chlorophyceae</taxon>
        <taxon>CS clade</taxon>
        <taxon>Chlamydomonadales</taxon>
        <taxon>Chlamydomonadales incertae sedis</taxon>
        <taxon>Edaphochlamys</taxon>
    </lineage>
</organism>
<feature type="binding site" evidence="5">
    <location>
        <position position="176"/>
    </location>
    <ligand>
        <name>ATP</name>
        <dbReference type="ChEBI" id="CHEBI:30616"/>
    </ligand>
</feature>
<reference evidence="9" key="1">
    <citation type="journal article" date="2020" name="bioRxiv">
        <title>Comparative genomics of Chlamydomonas.</title>
        <authorList>
            <person name="Craig R.J."/>
            <person name="Hasan A.R."/>
            <person name="Ness R.W."/>
            <person name="Keightley P.D."/>
        </authorList>
    </citation>
    <scope>NUCLEOTIDE SEQUENCE</scope>
    <source>
        <strain evidence="9">CCAP 11/70</strain>
    </source>
</reference>
<dbReference type="GO" id="GO:0005524">
    <property type="term" value="F:ATP binding"/>
    <property type="evidence" value="ECO:0007669"/>
    <property type="project" value="UniProtKB-UniRule"/>
</dbReference>
<name>A0A835Y562_9CHLO</name>
<evidence type="ECO:0000256" key="2">
    <source>
        <dbReference type="ARBA" id="ARBA00022741"/>
    </source>
</evidence>
<keyword evidence="10" id="KW-1185">Reference proteome</keyword>
<keyword evidence="3" id="KW-0418">Kinase</keyword>
<evidence type="ECO:0000259" key="8">
    <source>
        <dbReference type="PROSITE" id="PS50011"/>
    </source>
</evidence>
<dbReference type="Pfam" id="PF00069">
    <property type="entry name" value="Pkinase"/>
    <property type="match status" value="1"/>
</dbReference>
<evidence type="ECO:0000313" key="9">
    <source>
        <dbReference type="EMBL" id="KAG2492695.1"/>
    </source>
</evidence>
<comment type="similarity">
    <text evidence="6">Belongs to the protein kinase superfamily.</text>
</comment>
<comment type="caution">
    <text evidence="9">The sequence shown here is derived from an EMBL/GenBank/DDBJ whole genome shotgun (WGS) entry which is preliminary data.</text>
</comment>
<sequence length="410" mass="43750">MPWDVPDPCGPEVTAPSFRAGARAAVLSSPPLSPGARNASSAVPECWEDWEDAEDEARYQACGRISPSDDTPPERGGEGQEADEEPCAPAATDAPGAPAPSSAPAAPTPVSPGPQEGTPRKAPLTLDAAAKQYITDHGLEVLEFSRDKCLGKGAFGRAYLVQVPLPDGSRIPAVLKRMRATTSPVMVAAEVEALSRLRGCSGCVQLLAHGEHNFRQALLLEYCPGGTLADRLDDAGRWQLIIPARLLLPVPALREVAAQLLGALTNVHAAGLIHQDIKPDNLLYDKSGELHIADFGTAAMRLDYGLYDRTGAGSMPYMAPEVRATRSTTPTHPITDKADVYSAGITLLRAAWLHTDPLIQGAFLRGDIPAPSFMPEAFLRFIRSLLHEEPNKRPSAREALGSGWVRGCDE</sequence>
<dbReference type="SUPFAM" id="SSF56112">
    <property type="entry name" value="Protein kinase-like (PK-like)"/>
    <property type="match status" value="1"/>
</dbReference>
<evidence type="ECO:0000256" key="7">
    <source>
        <dbReference type="SAM" id="MobiDB-lite"/>
    </source>
</evidence>
<dbReference type="GO" id="GO:0004674">
    <property type="term" value="F:protein serine/threonine kinase activity"/>
    <property type="evidence" value="ECO:0007669"/>
    <property type="project" value="UniProtKB-KW"/>
</dbReference>
<dbReference type="SMART" id="SM00220">
    <property type="entry name" value="S_TKc"/>
    <property type="match status" value="1"/>
</dbReference>
<dbReference type="Gene3D" id="1.10.510.10">
    <property type="entry name" value="Transferase(Phosphotransferase) domain 1"/>
    <property type="match status" value="1"/>
</dbReference>
<dbReference type="InterPro" id="IPR017441">
    <property type="entry name" value="Protein_kinase_ATP_BS"/>
</dbReference>
<dbReference type="PROSITE" id="PS00108">
    <property type="entry name" value="PROTEIN_KINASE_ST"/>
    <property type="match status" value="1"/>
</dbReference>
<dbReference type="Proteomes" id="UP000612055">
    <property type="component" value="Unassembled WGS sequence"/>
</dbReference>
<dbReference type="PANTHER" id="PTHR24361">
    <property type="entry name" value="MITOGEN-ACTIVATED KINASE KINASE KINASE"/>
    <property type="match status" value="1"/>
</dbReference>
<evidence type="ECO:0000256" key="6">
    <source>
        <dbReference type="RuleBase" id="RU000304"/>
    </source>
</evidence>
<keyword evidence="1" id="KW-0808">Transferase</keyword>
<evidence type="ECO:0000256" key="3">
    <source>
        <dbReference type="ARBA" id="ARBA00022777"/>
    </source>
</evidence>
<keyword evidence="4 5" id="KW-0067">ATP-binding</keyword>
<evidence type="ECO:0000256" key="4">
    <source>
        <dbReference type="ARBA" id="ARBA00022840"/>
    </source>
</evidence>
<keyword evidence="6" id="KW-0723">Serine/threonine-protein kinase</keyword>
<proteinExistence type="inferred from homology"/>
<dbReference type="InterPro" id="IPR000719">
    <property type="entry name" value="Prot_kinase_dom"/>
</dbReference>
<evidence type="ECO:0000256" key="5">
    <source>
        <dbReference type="PROSITE-ProRule" id="PRU10141"/>
    </source>
</evidence>
<feature type="compositionally biased region" description="Acidic residues" evidence="7">
    <location>
        <begin position="46"/>
        <end position="55"/>
    </location>
</feature>
<feature type="domain" description="Protein kinase" evidence="8">
    <location>
        <begin position="144"/>
        <end position="405"/>
    </location>
</feature>
<keyword evidence="2 5" id="KW-0547">Nucleotide-binding</keyword>
<dbReference type="EMBL" id="JAEHOE010000043">
    <property type="protein sequence ID" value="KAG2492695.1"/>
    <property type="molecule type" value="Genomic_DNA"/>
</dbReference>
<dbReference type="InterPro" id="IPR053235">
    <property type="entry name" value="Ser_Thr_kinase"/>
</dbReference>
<dbReference type="OrthoDB" id="545321at2759"/>
<dbReference type="InterPro" id="IPR011009">
    <property type="entry name" value="Kinase-like_dom_sf"/>
</dbReference>
<evidence type="ECO:0000256" key="1">
    <source>
        <dbReference type="ARBA" id="ARBA00022679"/>
    </source>
</evidence>
<dbReference type="GO" id="GO:0005737">
    <property type="term" value="C:cytoplasm"/>
    <property type="evidence" value="ECO:0007669"/>
    <property type="project" value="TreeGrafter"/>
</dbReference>
<evidence type="ECO:0000313" key="10">
    <source>
        <dbReference type="Proteomes" id="UP000612055"/>
    </source>
</evidence>
<dbReference type="PROSITE" id="PS00107">
    <property type="entry name" value="PROTEIN_KINASE_ATP"/>
    <property type="match status" value="1"/>
</dbReference>
<feature type="compositionally biased region" description="Low complexity" evidence="7">
    <location>
        <begin position="88"/>
        <end position="105"/>
    </location>
</feature>
<dbReference type="AlphaFoldDB" id="A0A835Y562"/>
<accession>A0A835Y562</accession>